<dbReference type="EMBL" id="LKTM01000031">
    <property type="protein sequence ID" value="KQH80314.1"/>
    <property type="molecule type" value="Genomic_DNA"/>
</dbReference>
<feature type="region of interest" description="Disordered" evidence="1">
    <location>
        <begin position="33"/>
        <end position="54"/>
    </location>
</feature>
<organism evidence="3 6">
    <name type="scientific">Mycobacterium gordonae</name>
    <dbReference type="NCBI Taxonomy" id="1778"/>
    <lineage>
        <taxon>Bacteria</taxon>
        <taxon>Bacillati</taxon>
        <taxon>Actinomycetota</taxon>
        <taxon>Actinomycetes</taxon>
        <taxon>Mycobacteriales</taxon>
        <taxon>Mycobacteriaceae</taxon>
        <taxon>Mycobacterium</taxon>
    </lineage>
</organism>
<evidence type="ECO:0000313" key="5">
    <source>
        <dbReference type="EMBL" id="ORV81044.1"/>
    </source>
</evidence>
<keyword evidence="2" id="KW-0812">Transmembrane</keyword>
<dbReference type="EMBL" id="MAEM01000071">
    <property type="protein sequence ID" value="OBS03507.1"/>
    <property type="molecule type" value="Genomic_DNA"/>
</dbReference>
<evidence type="ECO:0000313" key="3">
    <source>
        <dbReference type="EMBL" id="KQH80314.1"/>
    </source>
</evidence>
<protein>
    <submittedName>
        <fullName evidence="4">DUF1440 domain-containing protein</fullName>
    </submittedName>
</protein>
<dbReference type="EMBL" id="LQOY01000126">
    <property type="protein sequence ID" value="ORV81044.1"/>
    <property type="molecule type" value="Genomic_DNA"/>
</dbReference>
<proteinExistence type="predicted"/>
<evidence type="ECO:0000313" key="8">
    <source>
        <dbReference type="Proteomes" id="UP000193928"/>
    </source>
</evidence>
<dbReference type="GeneID" id="83632049"/>
<dbReference type="RefSeq" id="WP_055576805.1">
    <property type="nucleotide sequence ID" value="NZ_JACKSU010000086.1"/>
</dbReference>
<feature type="transmembrane region" description="Helical" evidence="2">
    <location>
        <begin position="146"/>
        <end position="166"/>
    </location>
</feature>
<dbReference type="Proteomes" id="UP000051677">
    <property type="component" value="Unassembled WGS sequence"/>
</dbReference>
<reference evidence="4 7" key="3">
    <citation type="submission" date="2016-06" db="EMBL/GenBank/DDBJ databases">
        <authorList>
            <person name="Kjaerup R.B."/>
            <person name="Dalgaard T.S."/>
            <person name="Juul-Madsen H.R."/>
        </authorList>
    </citation>
    <scope>NUCLEOTIDE SEQUENCE [LARGE SCALE GENOMIC DNA]</scope>
    <source>
        <strain evidence="4 7">1245752.6</strain>
    </source>
</reference>
<dbReference type="Proteomes" id="UP000193928">
    <property type="component" value="Unassembled WGS sequence"/>
</dbReference>
<dbReference type="OrthoDB" id="4774491at2"/>
<sequence>MIWSSRGEFAEDLLVGAVGGYVGTKVMEPVSSKLYQRESQRDRQREDAARPGPPFQVAADKTLDLLGIHLPDPVRERAGMVVHYGLGISWAPVYAVLRRAVGLNPAVAGLLTGASMSLIVDEMLTPLLGFSAADRAYPVSTHVRGFLAHLAYGAVTAAVIEGWWALRRRRP</sequence>
<comment type="caution">
    <text evidence="3">The sequence shown here is derived from an EMBL/GenBank/DDBJ whole genome shotgun (WGS) entry which is preliminary data.</text>
</comment>
<feature type="transmembrane region" description="Helical" evidence="2">
    <location>
        <begin position="101"/>
        <end position="120"/>
    </location>
</feature>
<keyword evidence="2" id="KW-0472">Membrane</keyword>
<evidence type="ECO:0000313" key="7">
    <source>
        <dbReference type="Proteomes" id="UP000093757"/>
    </source>
</evidence>
<feature type="compositionally biased region" description="Basic and acidic residues" evidence="1">
    <location>
        <begin position="35"/>
        <end position="49"/>
    </location>
</feature>
<keyword evidence="2" id="KW-1133">Transmembrane helix</keyword>
<evidence type="ECO:0000256" key="1">
    <source>
        <dbReference type="SAM" id="MobiDB-lite"/>
    </source>
</evidence>
<keyword evidence="8" id="KW-1185">Reference proteome</keyword>
<reference evidence="5 8" key="2">
    <citation type="submission" date="2016-01" db="EMBL/GenBank/DDBJ databases">
        <title>The new phylogeny of the genus Mycobacterium.</title>
        <authorList>
            <person name="Tarcisio F."/>
            <person name="Conor M."/>
            <person name="Antonella G."/>
            <person name="Elisabetta G."/>
            <person name="Giulia F.S."/>
            <person name="Sara T."/>
            <person name="Anna F."/>
            <person name="Clotilde B."/>
            <person name="Roberto B."/>
            <person name="Veronica D.S."/>
            <person name="Fabio R."/>
            <person name="Monica P."/>
            <person name="Olivier J."/>
            <person name="Enrico T."/>
            <person name="Nicola S."/>
        </authorList>
    </citation>
    <scope>NUCLEOTIDE SEQUENCE [LARGE SCALE GENOMIC DNA]</scope>
    <source>
        <strain evidence="5 8">DSM 44160</strain>
    </source>
</reference>
<gene>
    <name evidence="4" type="ORF">A9W98_09155</name>
    <name evidence="3" type="ORF">AO501_03560</name>
    <name evidence="5" type="ORF">AWC08_29830</name>
</gene>
<name>A0A0Q2LXC6_MYCGO</name>
<dbReference type="Proteomes" id="UP000093757">
    <property type="component" value="Unassembled WGS sequence"/>
</dbReference>
<dbReference type="AlphaFoldDB" id="A0A0Q2LXC6"/>
<evidence type="ECO:0000313" key="6">
    <source>
        <dbReference type="Proteomes" id="UP000051677"/>
    </source>
</evidence>
<evidence type="ECO:0000256" key="2">
    <source>
        <dbReference type="SAM" id="Phobius"/>
    </source>
</evidence>
<accession>A0A0Q2LXC6</accession>
<reference evidence="3 6" key="1">
    <citation type="submission" date="2015-10" db="EMBL/GenBank/DDBJ databases">
        <title>Mycobacterium gordonae draft genome assembly.</title>
        <authorList>
            <person name="Ustinova V."/>
            <person name="Smirnova T."/>
            <person name="Blagodatskikh K."/>
            <person name="Varlamov D."/>
            <person name="Larionova E."/>
            <person name="Chernousova L."/>
        </authorList>
    </citation>
    <scope>NUCLEOTIDE SEQUENCE [LARGE SCALE GENOMIC DNA]</scope>
    <source>
        <strain evidence="3 6">CTRI 14-8773</strain>
    </source>
</reference>
<evidence type="ECO:0000313" key="4">
    <source>
        <dbReference type="EMBL" id="OBS03507.1"/>
    </source>
</evidence>